<dbReference type="GO" id="GO:0008831">
    <property type="term" value="F:dTDP-4-dehydrorhamnose reductase activity"/>
    <property type="evidence" value="ECO:0007669"/>
    <property type="project" value="UniProtKB-EC"/>
</dbReference>
<evidence type="ECO:0000259" key="7">
    <source>
        <dbReference type="Pfam" id="PF04321"/>
    </source>
</evidence>
<dbReference type="EC" id="1.1.1.133" evidence="3 6"/>
<dbReference type="InterPro" id="IPR036291">
    <property type="entry name" value="NAD(P)-bd_dom_sf"/>
</dbReference>
<evidence type="ECO:0000256" key="1">
    <source>
        <dbReference type="ARBA" id="ARBA00004781"/>
    </source>
</evidence>
<dbReference type="PANTHER" id="PTHR10491">
    <property type="entry name" value="DTDP-4-DEHYDRORHAMNOSE REDUCTASE"/>
    <property type="match status" value="1"/>
</dbReference>
<dbReference type="CDD" id="cd05254">
    <property type="entry name" value="dTDP_HR_like_SDR_e"/>
    <property type="match status" value="1"/>
</dbReference>
<evidence type="ECO:0000256" key="2">
    <source>
        <dbReference type="ARBA" id="ARBA00010944"/>
    </source>
</evidence>
<comment type="caution">
    <text evidence="8">The sequence shown here is derived from an EMBL/GenBank/DDBJ whole genome shotgun (WGS) entry which is preliminary data.</text>
</comment>
<dbReference type="InterPro" id="IPR029903">
    <property type="entry name" value="RmlD-like-bd"/>
</dbReference>
<sequence length="300" mass="32006">MRIVVTGANGLVGSRLSRLLVTQGHEVYAWARGAPRASLKGANYVSVDLVDDVGVEQALRETRPDVIINPAAMTDVDGCERDPVGAWAANVNAPASLARAARGLDAHLVHVSTDYVFDGDAGPYDVDATPNPRGVYAVTKHAGEQAVRTLLPAGRWSVARTAVVYGWPSTGKNNFGSWLLSTLSAGKPVNLFADQWVSPSHADNVSAMLAELAVRKLGGIWHTCGAEVVDRVTFGERLCERFGFDKALIKPSSMAQVNLPSPRPAKSGLIVARTQAALEHKPLNLAASLELLHAEFRSQS</sequence>
<dbReference type="SUPFAM" id="SSF51735">
    <property type="entry name" value="NAD(P)-binding Rossmann-fold domains"/>
    <property type="match status" value="1"/>
</dbReference>
<dbReference type="AlphaFoldDB" id="A0A2W5VBZ8"/>
<comment type="catalytic activity">
    <reaction evidence="5">
        <text>dTDP-beta-L-rhamnose + NADP(+) = dTDP-4-dehydro-beta-L-rhamnose + NADPH + H(+)</text>
        <dbReference type="Rhea" id="RHEA:21796"/>
        <dbReference type="ChEBI" id="CHEBI:15378"/>
        <dbReference type="ChEBI" id="CHEBI:57510"/>
        <dbReference type="ChEBI" id="CHEBI:57783"/>
        <dbReference type="ChEBI" id="CHEBI:58349"/>
        <dbReference type="ChEBI" id="CHEBI:62830"/>
        <dbReference type="EC" id="1.1.1.133"/>
    </reaction>
</comment>
<proteinExistence type="inferred from homology"/>
<dbReference type="PANTHER" id="PTHR10491:SF4">
    <property type="entry name" value="METHIONINE ADENOSYLTRANSFERASE 2 SUBUNIT BETA"/>
    <property type="match status" value="1"/>
</dbReference>
<evidence type="ECO:0000256" key="6">
    <source>
        <dbReference type="RuleBase" id="RU364082"/>
    </source>
</evidence>
<protein>
    <recommendedName>
        <fullName evidence="4 6">dTDP-4-dehydrorhamnose reductase</fullName>
        <ecNumber evidence="3 6">1.1.1.133</ecNumber>
    </recommendedName>
</protein>
<keyword evidence="6" id="KW-0521">NADP</keyword>
<comment type="function">
    <text evidence="6">Catalyzes the reduction of dTDP-6-deoxy-L-lyxo-4-hexulose to yield dTDP-L-rhamnose.</text>
</comment>
<dbReference type="NCBIfam" id="TIGR01214">
    <property type="entry name" value="rmlD"/>
    <property type="match status" value="1"/>
</dbReference>
<dbReference type="Gene3D" id="3.40.50.720">
    <property type="entry name" value="NAD(P)-binding Rossmann-like Domain"/>
    <property type="match status" value="1"/>
</dbReference>
<dbReference type="GO" id="GO:0019305">
    <property type="term" value="P:dTDP-rhamnose biosynthetic process"/>
    <property type="evidence" value="ECO:0007669"/>
    <property type="project" value="UniProtKB-UniPathway"/>
</dbReference>
<dbReference type="UniPathway" id="UPA00124"/>
<dbReference type="Pfam" id="PF04321">
    <property type="entry name" value="RmlD_sub_bind"/>
    <property type="match status" value="1"/>
</dbReference>
<dbReference type="InterPro" id="IPR005913">
    <property type="entry name" value="dTDP_dehydrorham_reduct"/>
</dbReference>
<comment type="similarity">
    <text evidence="2 6">Belongs to the dTDP-4-dehydrorhamnose reductase family.</text>
</comment>
<accession>A0A2W5VBZ8</accession>
<feature type="domain" description="RmlD-like substrate binding" evidence="7">
    <location>
        <begin position="1"/>
        <end position="292"/>
    </location>
</feature>
<evidence type="ECO:0000256" key="5">
    <source>
        <dbReference type="ARBA" id="ARBA00048200"/>
    </source>
</evidence>
<keyword evidence="6" id="KW-0560">Oxidoreductase</keyword>
<comment type="pathway">
    <text evidence="1 6">Carbohydrate biosynthesis; dTDP-L-rhamnose biosynthesis.</text>
</comment>
<organism evidence="8 9">
    <name type="scientific">Archangium gephyra</name>
    <dbReference type="NCBI Taxonomy" id="48"/>
    <lineage>
        <taxon>Bacteria</taxon>
        <taxon>Pseudomonadati</taxon>
        <taxon>Myxococcota</taxon>
        <taxon>Myxococcia</taxon>
        <taxon>Myxococcales</taxon>
        <taxon>Cystobacterineae</taxon>
        <taxon>Archangiaceae</taxon>
        <taxon>Archangium</taxon>
    </lineage>
</organism>
<gene>
    <name evidence="8" type="primary">rfbD</name>
    <name evidence="8" type="ORF">DI536_12045</name>
</gene>
<name>A0A2W5VBZ8_9BACT</name>
<dbReference type="Proteomes" id="UP000249061">
    <property type="component" value="Unassembled WGS sequence"/>
</dbReference>
<reference evidence="8 9" key="1">
    <citation type="submission" date="2017-08" db="EMBL/GenBank/DDBJ databases">
        <title>Infants hospitalized years apart are colonized by the same room-sourced microbial strains.</title>
        <authorList>
            <person name="Brooks B."/>
            <person name="Olm M.R."/>
            <person name="Firek B.A."/>
            <person name="Baker R."/>
            <person name="Thomas B.C."/>
            <person name="Morowitz M.J."/>
            <person name="Banfield J.F."/>
        </authorList>
    </citation>
    <scope>NUCLEOTIDE SEQUENCE [LARGE SCALE GENOMIC DNA]</scope>
    <source>
        <strain evidence="8">S2_003_000_R2_14</strain>
    </source>
</reference>
<evidence type="ECO:0000313" key="9">
    <source>
        <dbReference type="Proteomes" id="UP000249061"/>
    </source>
</evidence>
<evidence type="ECO:0000256" key="3">
    <source>
        <dbReference type="ARBA" id="ARBA00012929"/>
    </source>
</evidence>
<dbReference type="EMBL" id="QFQP01000009">
    <property type="protein sequence ID" value="PZR13484.1"/>
    <property type="molecule type" value="Genomic_DNA"/>
</dbReference>
<evidence type="ECO:0000256" key="4">
    <source>
        <dbReference type="ARBA" id="ARBA00017099"/>
    </source>
</evidence>
<evidence type="ECO:0000313" key="8">
    <source>
        <dbReference type="EMBL" id="PZR13484.1"/>
    </source>
</evidence>